<protein>
    <submittedName>
        <fullName evidence="2">Uncharacterized protein</fullName>
    </submittedName>
</protein>
<gene>
    <name evidence="2" type="ORF">SDC9_89285</name>
</gene>
<sequence length="130" mass="13925">MSSSDKISLRRCGRGYLIAASLCGVFGFTYEQFSHGVYSECMLLFFLIPLLGGALPSFALLSARRAPGRVTRCLWACAMATLSVGCCLSGVFEIYGTVSSLLVFYWVAGGGLTVSGLGHYLLSDIRRSCA</sequence>
<name>A0A644ZQG3_9ZZZZ</name>
<reference evidence="2" key="1">
    <citation type="submission" date="2019-08" db="EMBL/GenBank/DDBJ databases">
        <authorList>
            <person name="Kucharzyk K."/>
            <person name="Murdoch R.W."/>
            <person name="Higgins S."/>
            <person name="Loffler F."/>
        </authorList>
    </citation>
    <scope>NUCLEOTIDE SEQUENCE</scope>
</reference>
<keyword evidence="1" id="KW-1133">Transmembrane helix</keyword>
<feature type="transmembrane region" description="Helical" evidence="1">
    <location>
        <begin position="102"/>
        <end position="122"/>
    </location>
</feature>
<feature type="transmembrane region" description="Helical" evidence="1">
    <location>
        <begin position="73"/>
        <end position="96"/>
    </location>
</feature>
<evidence type="ECO:0000256" key="1">
    <source>
        <dbReference type="SAM" id="Phobius"/>
    </source>
</evidence>
<organism evidence="2">
    <name type="scientific">bioreactor metagenome</name>
    <dbReference type="NCBI Taxonomy" id="1076179"/>
    <lineage>
        <taxon>unclassified sequences</taxon>
        <taxon>metagenomes</taxon>
        <taxon>ecological metagenomes</taxon>
    </lineage>
</organism>
<keyword evidence="1" id="KW-0812">Transmembrane</keyword>
<keyword evidence="1" id="KW-0472">Membrane</keyword>
<feature type="transmembrane region" description="Helical" evidence="1">
    <location>
        <begin position="42"/>
        <end position="61"/>
    </location>
</feature>
<feature type="transmembrane region" description="Helical" evidence="1">
    <location>
        <begin position="12"/>
        <end position="30"/>
    </location>
</feature>
<evidence type="ECO:0000313" key="2">
    <source>
        <dbReference type="EMBL" id="MPM42618.1"/>
    </source>
</evidence>
<comment type="caution">
    <text evidence="2">The sequence shown here is derived from an EMBL/GenBank/DDBJ whole genome shotgun (WGS) entry which is preliminary data.</text>
</comment>
<dbReference type="AlphaFoldDB" id="A0A644ZQG3"/>
<proteinExistence type="predicted"/>
<accession>A0A644ZQG3</accession>
<dbReference type="EMBL" id="VSSQ01009792">
    <property type="protein sequence ID" value="MPM42618.1"/>
    <property type="molecule type" value="Genomic_DNA"/>
</dbReference>